<sequence>MKNSATAVFQGQNRGAYLDPARKPFPGKRVPLVKLEARLGAACPVLDLENDECRTHTPRASAPPATGSPGPATPAPESNPFQGTSRNKRNVAEELWVPLEGPPVKPWVQRYLLPLIAA</sequence>
<comment type="caution">
    <text evidence="2">The sequence shown here is derived from an EMBL/GenBank/DDBJ whole genome shotgun (WGS) entry which is preliminary data.</text>
</comment>
<proteinExistence type="predicted"/>
<dbReference type="EMBL" id="JANPWB010000006">
    <property type="protein sequence ID" value="KAJ1178651.1"/>
    <property type="molecule type" value="Genomic_DNA"/>
</dbReference>
<gene>
    <name evidence="2" type="ORF">NDU88_003893</name>
</gene>
<reference evidence="2" key="1">
    <citation type="journal article" date="2022" name="bioRxiv">
        <title>Sequencing and chromosome-scale assembly of the giantPleurodeles waltlgenome.</title>
        <authorList>
            <person name="Brown T."/>
            <person name="Elewa A."/>
            <person name="Iarovenko S."/>
            <person name="Subramanian E."/>
            <person name="Araus A.J."/>
            <person name="Petzold A."/>
            <person name="Susuki M."/>
            <person name="Suzuki K.-i.T."/>
            <person name="Hayashi T."/>
            <person name="Toyoda A."/>
            <person name="Oliveira C."/>
            <person name="Osipova E."/>
            <person name="Leigh N.D."/>
            <person name="Simon A."/>
            <person name="Yun M.H."/>
        </authorList>
    </citation>
    <scope>NUCLEOTIDE SEQUENCE</scope>
    <source>
        <strain evidence="2">20211129_DDA</strain>
        <tissue evidence="2">Liver</tissue>
    </source>
</reference>
<evidence type="ECO:0000313" key="3">
    <source>
        <dbReference type="Proteomes" id="UP001066276"/>
    </source>
</evidence>
<dbReference type="AlphaFoldDB" id="A0AAV7TQ97"/>
<accession>A0AAV7TQ97</accession>
<dbReference type="Proteomes" id="UP001066276">
    <property type="component" value="Chromosome 3_2"/>
</dbReference>
<keyword evidence="3" id="KW-1185">Reference proteome</keyword>
<evidence type="ECO:0000256" key="1">
    <source>
        <dbReference type="SAM" id="MobiDB-lite"/>
    </source>
</evidence>
<name>A0AAV7TQ97_PLEWA</name>
<feature type="compositionally biased region" description="Low complexity" evidence="1">
    <location>
        <begin position="60"/>
        <end position="70"/>
    </location>
</feature>
<protein>
    <submittedName>
        <fullName evidence="2">Uncharacterized protein</fullName>
    </submittedName>
</protein>
<feature type="compositionally biased region" description="Polar residues" evidence="1">
    <location>
        <begin position="1"/>
        <end position="13"/>
    </location>
</feature>
<evidence type="ECO:0000313" key="2">
    <source>
        <dbReference type="EMBL" id="KAJ1178651.1"/>
    </source>
</evidence>
<organism evidence="2 3">
    <name type="scientific">Pleurodeles waltl</name>
    <name type="common">Iberian ribbed newt</name>
    <dbReference type="NCBI Taxonomy" id="8319"/>
    <lineage>
        <taxon>Eukaryota</taxon>
        <taxon>Metazoa</taxon>
        <taxon>Chordata</taxon>
        <taxon>Craniata</taxon>
        <taxon>Vertebrata</taxon>
        <taxon>Euteleostomi</taxon>
        <taxon>Amphibia</taxon>
        <taxon>Batrachia</taxon>
        <taxon>Caudata</taxon>
        <taxon>Salamandroidea</taxon>
        <taxon>Salamandridae</taxon>
        <taxon>Pleurodelinae</taxon>
        <taxon>Pleurodeles</taxon>
    </lineage>
</organism>
<feature type="region of interest" description="Disordered" evidence="1">
    <location>
        <begin position="54"/>
        <end position="87"/>
    </location>
</feature>
<feature type="region of interest" description="Disordered" evidence="1">
    <location>
        <begin position="1"/>
        <end position="25"/>
    </location>
</feature>